<dbReference type="InterPro" id="IPR029070">
    <property type="entry name" value="Chitinase_insertion_sf"/>
</dbReference>
<dbReference type="PROSITE" id="PS51910">
    <property type="entry name" value="GH18_2"/>
    <property type="match status" value="1"/>
</dbReference>
<dbReference type="Pfam" id="PF00704">
    <property type="entry name" value="Glyco_hydro_18"/>
    <property type="match status" value="1"/>
</dbReference>
<dbReference type="SUPFAM" id="SSF51445">
    <property type="entry name" value="(Trans)glycosidases"/>
    <property type="match status" value="1"/>
</dbReference>
<dbReference type="EMBL" id="JXTB01000067">
    <property type="protein sequence ID" value="PON67958.1"/>
    <property type="molecule type" value="Genomic_DNA"/>
</dbReference>
<dbReference type="AlphaFoldDB" id="A0A2P5D3Y3"/>
<proteinExistence type="predicted"/>
<dbReference type="GO" id="GO:0006032">
    <property type="term" value="P:chitin catabolic process"/>
    <property type="evidence" value="ECO:0007669"/>
    <property type="project" value="TreeGrafter"/>
</dbReference>
<organism evidence="2 3">
    <name type="scientific">Parasponia andersonii</name>
    <name type="common">Sponia andersonii</name>
    <dbReference type="NCBI Taxonomy" id="3476"/>
    <lineage>
        <taxon>Eukaryota</taxon>
        <taxon>Viridiplantae</taxon>
        <taxon>Streptophyta</taxon>
        <taxon>Embryophyta</taxon>
        <taxon>Tracheophyta</taxon>
        <taxon>Spermatophyta</taxon>
        <taxon>Magnoliopsida</taxon>
        <taxon>eudicotyledons</taxon>
        <taxon>Gunneridae</taxon>
        <taxon>Pentapetalae</taxon>
        <taxon>rosids</taxon>
        <taxon>fabids</taxon>
        <taxon>Rosales</taxon>
        <taxon>Cannabaceae</taxon>
        <taxon>Parasponia</taxon>
    </lineage>
</organism>
<evidence type="ECO:0000313" key="2">
    <source>
        <dbReference type="EMBL" id="PON67958.1"/>
    </source>
</evidence>
<protein>
    <submittedName>
        <fullName evidence="2">1,4-alpha-glucan-branching enzyme</fullName>
    </submittedName>
</protein>
<dbReference type="PANTHER" id="PTHR11177:SF369">
    <property type="entry name" value="CLASS V CHITINASE-LIKE"/>
    <property type="match status" value="1"/>
</dbReference>
<dbReference type="FunFam" id="3.10.50.10:FF:000015">
    <property type="entry name" value="Chitotriosidase-1"/>
    <property type="match status" value="1"/>
</dbReference>
<dbReference type="SUPFAM" id="SSF54556">
    <property type="entry name" value="Chitinase insertion domain"/>
    <property type="match status" value="1"/>
</dbReference>
<feature type="domain" description="GH18" evidence="1">
    <location>
        <begin position="1"/>
        <end position="124"/>
    </location>
</feature>
<dbReference type="InterPro" id="IPR050314">
    <property type="entry name" value="Glycosyl_Hydrlase_18"/>
</dbReference>
<dbReference type="PANTHER" id="PTHR11177">
    <property type="entry name" value="CHITINASE"/>
    <property type="match status" value="1"/>
</dbReference>
<gene>
    <name evidence="2" type="ORF">PanWU01x14_099550</name>
</gene>
<dbReference type="GO" id="GO:0004568">
    <property type="term" value="F:chitinase activity"/>
    <property type="evidence" value="ECO:0007669"/>
    <property type="project" value="TreeGrafter"/>
</dbReference>
<dbReference type="Proteomes" id="UP000237105">
    <property type="component" value="Unassembled WGS sequence"/>
</dbReference>
<evidence type="ECO:0000313" key="3">
    <source>
        <dbReference type="Proteomes" id="UP000237105"/>
    </source>
</evidence>
<dbReference type="InterPro" id="IPR001223">
    <property type="entry name" value="Glyco_hydro18_cat"/>
</dbReference>
<dbReference type="GO" id="GO:0005975">
    <property type="term" value="P:carbohydrate metabolic process"/>
    <property type="evidence" value="ECO:0007669"/>
    <property type="project" value="InterPro"/>
</dbReference>
<accession>A0A2P5D3Y3</accession>
<evidence type="ECO:0000259" key="1">
    <source>
        <dbReference type="PROSITE" id="PS51910"/>
    </source>
</evidence>
<comment type="caution">
    <text evidence="2">The sequence shown here is derived from an EMBL/GenBank/DDBJ whole genome shotgun (WGS) entry which is preliminary data.</text>
</comment>
<dbReference type="OrthoDB" id="73875at2759"/>
<dbReference type="InterPro" id="IPR017853">
    <property type="entry name" value="GH"/>
</dbReference>
<name>A0A2P5D3Y3_PARAD</name>
<reference evidence="3" key="1">
    <citation type="submission" date="2016-06" db="EMBL/GenBank/DDBJ databases">
        <title>Parallel loss of symbiosis genes in relatives of nitrogen-fixing non-legume Parasponia.</title>
        <authorList>
            <person name="Van Velzen R."/>
            <person name="Holmer R."/>
            <person name="Bu F."/>
            <person name="Rutten L."/>
            <person name="Van Zeijl A."/>
            <person name="Liu W."/>
            <person name="Santuari L."/>
            <person name="Cao Q."/>
            <person name="Sharma T."/>
            <person name="Shen D."/>
            <person name="Roswanjaya Y."/>
            <person name="Wardhani T."/>
            <person name="Kalhor M.S."/>
            <person name="Jansen J."/>
            <person name="Van den Hoogen J."/>
            <person name="Gungor B."/>
            <person name="Hartog M."/>
            <person name="Hontelez J."/>
            <person name="Verver J."/>
            <person name="Yang W.-C."/>
            <person name="Schijlen E."/>
            <person name="Repin R."/>
            <person name="Schilthuizen M."/>
            <person name="Schranz E."/>
            <person name="Heidstra R."/>
            <person name="Miyata K."/>
            <person name="Fedorova E."/>
            <person name="Kohlen W."/>
            <person name="Bisseling T."/>
            <person name="Smit S."/>
            <person name="Geurts R."/>
        </authorList>
    </citation>
    <scope>NUCLEOTIDE SEQUENCE [LARGE SCALE GENOMIC DNA]</scope>
    <source>
        <strain evidence="3">cv. WU1-14</strain>
    </source>
</reference>
<dbReference type="GO" id="GO:0008061">
    <property type="term" value="F:chitin binding"/>
    <property type="evidence" value="ECO:0007669"/>
    <property type="project" value="TreeGrafter"/>
</dbReference>
<sequence length="124" mass="13804">MGISSNKLVLGFPYHGYAWKLANPRDNYIGAPANGPAINTEDGSMRYKDVKDYMKRNGVVSSKYNDSYVVNSVTVGSTWIAFDDVEAIKTKVSYAKKNRLLGYYAWQVSSDDNSILSRAGTFIK</sequence>
<dbReference type="GO" id="GO:0005576">
    <property type="term" value="C:extracellular region"/>
    <property type="evidence" value="ECO:0007669"/>
    <property type="project" value="TreeGrafter"/>
</dbReference>
<dbReference type="Gene3D" id="3.10.50.10">
    <property type="match status" value="1"/>
</dbReference>
<keyword evidence="3" id="KW-1185">Reference proteome</keyword>
<dbReference type="Gene3D" id="3.20.20.80">
    <property type="entry name" value="Glycosidases"/>
    <property type="match status" value="1"/>
</dbReference>
<dbReference type="STRING" id="3476.A0A2P5D3Y3"/>